<evidence type="ECO:0000256" key="1">
    <source>
        <dbReference type="SAM" id="MobiDB-lite"/>
    </source>
</evidence>
<name>A0ABP9UJA9_9BACT</name>
<accession>A0ABP9UJA9</accession>
<reference evidence="2 3" key="1">
    <citation type="submission" date="2024-02" db="EMBL/GenBank/DDBJ databases">
        <title>Haloferula sargassicola NBRC 104335.</title>
        <authorList>
            <person name="Ichikawa N."/>
            <person name="Katano-Makiyama Y."/>
            <person name="Hidaka K."/>
        </authorList>
    </citation>
    <scope>NUCLEOTIDE SEQUENCE [LARGE SCALE GENOMIC DNA]</scope>
    <source>
        <strain evidence="2 3">NBRC 104335</strain>
    </source>
</reference>
<evidence type="ECO:0000313" key="3">
    <source>
        <dbReference type="Proteomes" id="UP001476282"/>
    </source>
</evidence>
<dbReference type="Proteomes" id="UP001476282">
    <property type="component" value="Unassembled WGS sequence"/>
</dbReference>
<organism evidence="2 3">
    <name type="scientific">Haloferula sargassicola</name>
    <dbReference type="NCBI Taxonomy" id="490096"/>
    <lineage>
        <taxon>Bacteria</taxon>
        <taxon>Pseudomonadati</taxon>
        <taxon>Verrucomicrobiota</taxon>
        <taxon>Verrucomicrobiia</taxon>
        <taxon>Verrucomicrobiales</taxon>
        <taxon>Verrucomicrobiaceae</taxon>
        <taxon>Haloferula</taxon>
    </lineage>
</organism>
<feature type="region of interest" description="Disordered" evidence="1">
    <location>
        <begin position="1"/>
        <end position="36"/>
    </location>
</feature>
<sequence>MNRGHPLIAPGLHKDDMHTVDPPSGTADHPAAPHGTQMAGLALYGNLVELLRSSKAWRQGHRLESVKVLKNTGDHEPELYG</sequence>
<protein>
    <submittedName>
        <fullName evidence="2">Uncharacterized protein</fullName>
    </submittedName>
</protein>
<keyword evidence="3" id="KW-1185">Reference proteome</keyword>
<gene>
    <name evidence="2" type="ORF">Hsar01_00522</name>
</gene>
<dbReference type="EMBL" id="BAABRI010000002">
    <property type="protein sequence ID" value="GAA5481315.1"/>
    <property type="molecule type" value="Genomic_DNA"/>
</dbReference>
<evidence type="ECO:0000313" key="2">
    <source>
        <dbReference type="EMBL" id="GAA5481315.1"/>
    </source>
</evidence>
<proteinExistence type="predicted"/>
<comment type="caution">
    <text evidence="2">The sequence shown here is derived from an EMBL/GenBank/DDBJ whole genome shotgun (WGS) entry which is preliminary data.</text>
</comment>